<protein>
    <submittedName>
        <fullName evidence="1">Os03g0419200 protein</fullName>
    </submittedName>
</protein>
<dbReference type="EMBL" id="AP014959">
    <property type="protein sequence ID" value="BAS84726.1"/>
    <property type="molecule type" value="Genomic_DNA"/>
</dbReference>
<dbReference type="InParanoid" id="A0A0P0VZL6"/>
<gene>
    <name evidence="1" type="ordered locus">Os03g0419200</name>
    <name evidence="1" type="ORF">OSNPB_030419200</name>
</gene>
<dbReference type="PaxDb" id="39947-A0A0P0VZL6"/>
<dbReference type="Gramene" id="Os03t0419200-02">
    <property type="protein sequence ID" value="Os03t0419200-02"/>
    <property type="gene ID" value="Os03g0419200"/>
</dbReference>
<accession>A0A0P0VZL6</accession>
<keyword evidence="2" id="KW-1185">Reference proteome</keyword>
<name>A0A0P0VZL6_ORYSJ</name>
<sequence length="81" mass="8625">MSIMIFPMSPVLLVRIVSDPSVRNGDCCVTVPFSGLPVDAVGGSALFWLVSSEVDGLLASVDWQIALPSGPENNIESFEFP</sequence>
<evidence type="ECO:0000313" key="2">
    <source>
        <dbReference type="Proteomes" id="UP000059680"/>
    </source>
</evidence>
<proteinExistence type="predicted"/>
<reference evidence="1 2" key="2">
    <citation type="journal article" date="2013" name="Plant Cell Physiol.">
        <title>Rice Annotation Project Database (RAP-DB): an integrative and interactive database for rice genomics.</title>
        <authorList>
            <person name="Sakai H."/>
            <person name="Lee S.S."/>
            <person name="Tanaka T."/>
            <person name="Numa H."/>
            <person name="Kim J."/>
            <person name="Kawahara Y."/>
            <person name="Wakimoto H."/>
            <person name="Yang C.C."/>
            <person name="Iwamoto M."/>
            <person name="Abe T."/>
            <person name="Yamada Y."/>
            <person name="Muto A."/>
            <person name="Inokuchi H."/>
            <person name="Ikemura T."/>
            <person name="Matsumoto T."/>
            <person name="Sasaki T."/>
            <person name="Itoh T."/>
        </authorList>
    </citation>
    <scope>NUCLEOTIDE SEQUENCE [LARGE SCALE GENOMIC DNA]</scope>
    <source>
        <strain evidence="2">cv. Nipponbare</strain>
    </source>
</reference>
<dbReference type="Proteomes" id="UP000059680">
    <property type="component" value="Chromosome 3"/>
</dbReference>
<dbReference type="ExpressionAtlas" id="A0A0P0VZL6">
    <property type="expression patterns" value="baseline and differential"/>
</dbReference>
<reference evidence="2" key="1">
    <citation type="journal article" date="2005" name="Nature">
        <title>The map-based sequence of the rice genome.</title>
        <authorList>
            <consortium name="International rice genome sequencing project (IRGSP)"/>
            <person name="Matsumoto T."/>
            <person name="Wu J."/>
            <person name="Kanamori H."/>
            <person name="Katayose Y."/>
            <person name="Fujisawa M."/>
            <person name="Namiki N."/>
            <person name="Mizuno H."/>
            <person name="Yamamoto K."/>
            <person name="Antonio B.A."/>
            <person name="Baba T."/>
            <person name="Sakata K."/>
            <person name="Nagamura Y."/>
            <person name="Aoki H."/>
            <person name="Arikawa K."/>
            <person name="Arita K."/>
            <person name="Bito T."/>
            <person name="Chiden Y."/>
            <person name="Fujitsuka N."/>
            <person name="Fukunaka R."/>
            <person name="Hamada M."/>
            <person name="Harada C."/>
            <person name="Hayashi A."/>
            <person name="Hijishita S."/>
            <person name="Honda M."/>
            <person name="Hosokawa S."/>
            <person name="Ichikawa Y."/>
            <person name="Idonuma A."/>
            <person name="Iijima M."/>
            <person name="Ikeda M."/>
            <person name="Ikeno M."/>
            <person name="Ito K."/>
            <person name="Ito S."/>
            <person name="Ito T."/>
            <person name="Ito Y."/>
            <person name="Ito Y."/>
            <person name="Iwabuchi A."/>
            <person name="Kamiya K."/>
            <person name="Karasawa W."/>
            <person name="Kurita K."/>
            <person name="Katagiri S."/>
            <person name="Kikuta A."/>
            <person name="Kobayashi H."/>
            <person name="Kobayashi N."/>
            <person name="Machita K."/>
            <person name="Maehara T."/>
            <person name="Masukawa M."/>
            <person name="Mizubayashi T."/>
            <person name="Mukai Y."/>
            <person name="Nagasaki H."/>
            <person name="Nagata Y."/>
            <person name="Naito S."/>
            <person name="Nakashima M."/>
            <person name="Nakama Y."/>
            <person name="Nakamichi Y."/>
            <person name="Nakamura M."/>
            <person name="Meguro A."/>
            <person name="Negishi M."/>
            <person name="Ohta I."/>
            <person name="Ohta T."/>
            <person name="Okamoto M."/>
            <person name="Ono N."/>
            <person name="Saji S."/>
            <person name="Sakaguchi M."/>
            <person name="Sakai K."/>
            <person name="Shibata M."/>
            <person name="Shimokawa T."/>
            <person name="Song J."/>
            <person name="Takazaki Y."/>
            <person name="Terasawa K."/>
            <person name="Tsugane M."/>
            <person name="Tsuji K."/>
            <person name="Ueda S."/>
            <person name="Waki K."/>
            <person name="Yamagata H."/>
            <person name="Yamamoto M."/>
            <person name="Yamamoto S."/>
            <person name="Yamane H."/>
            <person name="Yoshiki S."/>
            <person name="Yoshihara R."/>
            <person name="Yukawa K."/>
            <person name="Zhong H."/>
            <person name="Yano M."/>
            <person name="Yuan Q."/>
            <person name="Ouyang S."/>
            <person name="Liu J."/>
            <person name="Jones K.M."/>
            <person name="Gansberger K."/>
            <person name="Moffat K."/>
            <person name="Hill J."/>
            <person name="Bera J."/>
            <person name="Fadrosh D."/>
            <person name="Jin S."/>
            <person name="Johri S."/>
            <person name="Kim M."/>
            <person name="Overton L."/>
            <person name="Reardon M."/>
            <person name="Tsitrin T."/>
            <person name="Vuong H."/>
            <person name="Weaver B."/>
            <person name="Ciecko A."/>
            <person name="Tallon L."/>
            <person name="Jackson J."/>
            <person name="Pai G."/>
            <person name="Aken S.V."/>
            <person name="Utterback T."/>
            <person name="Reidmuller S."/>
            <person name="Feldblyum T."/>
            <person name="Hsiao J."/>
            <person name="Zismann V."/>
            <person name="Iobst S."/>
            <person name="de Vazeille A.R."/>
            <person name="Buell C.R."/>
            <person name="Ying K."/>
            <person name="Li Y."/>
            <person name="Lu T."/>
            <person name="Huang Y."/>
            <person name="Zhao Q."/>
            <person name="Feng Q."/>
            <person name="Zhang L."/>
            <person name="Zhu J."/>
            <person name="Weng Q."/>
            <person name="Mu J."/>
            <person name="Lu Y."/>
            <person name="Fan D."/>
            <person name="Liu Y."/>
            <person name="Guan J."/>
            <person name="Zhang Y."/>
            <person name="Yu S."/>
            <person name="Liu X."/>
            <person name="Zhang Y."/>
            <person name="Hong G."/>
            <person name="Han B."/>
            <person name="Choisne N."/>
            <person name="Demange N."/>
            <person name="Orjeda G."/>
            <person name="Samain S."/>
            <person name="Cattolico L."/>
            <person name="Pelletier E."/>
            <person name="Couloux A."/>
            <person name="Segurens B."/>
            <person name="Wincker P."/>
            <person name="D'Hont A."/>
            <person name="Scarpelli C."/>
            <person name="Weissenbach J."/>
            <person name="Salanoubat M."/>
            <person name="Quetier F."/>
            <person name="Yu Y."/>
            <person name="Kim H.R."/>
            <person name="Rambo T."/>
            <person name="Currie J."/>
            <person name="Collura K."/>
            <person name="Luo M."/>
            <person name="Yang T."/>
            <person name="Ammiraju J.S.S."/>
            <person name="Engler F."/>
            <person name="Soderlund C."/>
            <person name="Wing R.A."/>
            <person name="Palmer L.E."/>
            <person name="de la Bastide M."/>
            <person name="Spiegel L."/>
            <person name="Nascimento L."/>
            <person name="Zutavern T."/>
            <person name="O'Shaughnessy A."/>
            <person name="Dike S."/>
            <person name="Dedhia N."/>
            <person name="Preston R."/>
            <person name="Balija V."/>
            <person name="McCombie W.R."/>
            <person name="Chow T."/>
            <person name="Chen H."/>
            <person name="Chung M."/>
            <person name="Chen C."/>
            <person name="Shaw J."/>
            <person name="Wu H."/>
            <person name="Hsiao K."/>
            <person name="Chao Y."/>
            <person name="Chu M."/>
            <person name="Cheng C."/>
            <person name="Hour A."/>
            <person name="Lee P."/>
            <person name="Lin S."/>
            <person name="Lin Y."/>
            <person name="Liou J."/>
            <person name="Liu S."/>
            <person name="Hsing Y."/>
            <person name="Raghuvanshi S."/>
            <person name="Mohanty A."/>
            <person name="Bharti A.K."/>
            <person name="Gaur A."/>
            <person name="Gupta V."/>
            <person name="Kumar D."/>
            <person name="Ravi V."/>
            <person name="Vij S."/>
            <person name="Kapur A."/>
            <person name="Khurana P."/>
            <person name="Khurana P."/>
            <person name="Khurana J.P."/>
            <person name="Tyagi A.K."/>
            <person name="Gaikwad K."/>
            <person name="Singh A."/>
            <person name="Dalal V."/>
            <person name="Srivastava S."/>
            <person name="Dixit A."/>
            <person name="Pal A.K."/>
            <person name="Ghazi I.A."/>
            <person name="Yadav M."/>
            <person name="Pandit A."/>
            <person name="Bhargava A."/>
            <person name="Sureshbabu K."/>
            <person name="Batra K."/>
            <person name="Sharma T.R."/>
            <person name="Mohapatra T."/>
            <person name="Singh N.K."/>
            <person name="Messing J."/>
            <person name="Nelson A.B."/>
            <person name="Fuks G."/>
            <person name="Kavchok S."/>
            <person name="Keizer G."/>
            <person name="Linton E."/>
            <person name="Llaca V."/>
            <person name="Song R."/>
            <person name="Tanyolac B."/>
            <person name="Young S."/>
            <person name="Ho-Il K."/>
            <person name="Hahn J.H."/>
            <person name="Sangsakoo G."/>
            <person name="Vanavichit A."/>
            <person name="de Mattos Luiz.A.T."/>
            <person name="Zimmer P.D."/>
            <person name="Malone G."/>
            <person name="Dellagostin O."/>
            <person name="de Oliveira A.C."/>
            <person name="Bevan M."/>
            <person name="Bancroft I."/>
            <person name="Minx P."/>
            <person name="Cordum H."/>
            <person name="Wilson R."/>
            <person name="Cheng Z."/>
            <person name="Jin W."/>
            <person name="Jiang J."/>
            <person name="Leong S.A."/>
            <person name="Iwama H."/>
            <person name="Gojobori T."/>
            <person name="Itoh T."/>
            <person name="Niimura Y."/>
            <person name="Fujii Y."/>
            <person name="Habara T."/>
            <person name="Sakai H."/>
            <person name="Sato Y."/>
            <person name="Wilson G."/>
            <person name="Kumar K."/>
            <person name="McCouch S."/>
            <person name="Juretic N."/>
            <person name="Hoen D."/>
            <person name="Wright S."/>
            <person name="Bruskiewich R."/>
            <person name="Bureau T."/>
            <person name="Miyao A."/>
            <person name="Hirochika H."/>
            <person name="Nishikawa T."/>
            <person name="Kadowaki K."/>
            <person name="Sugiura M."/>
            <person name="Burr B."/>
            <person name="Sasaki T."/>
        </authorList>
    </citation>
    <scope>NUCLEOTIDE SEQUENCE [LARGE SCALE GENOMIC DNA]</scope>
    <source>
        <strain evidence="2">cv. Nipponbare</strain>
    </source>
</reference>
<reference evidence="1 2" key="3">
    <citation type="journal article" date="2013" name="Rice">
        <title>Improvement of the Oryza sativa Nipponbare reference genome using next generation sequence and optical map data.</title>
        <authorList>
            <person name="Kawahara Y."/>
            <person name="de la Bastide M."/>
            <person name="Hamilton J.P."/>
            <person name="Kanamori H."/>
            <person name="McCombie W.R."/>
            <person name="Ouyang S."/>
            <person name="Schwartz D.C."/>
            <person name="Tanaka T."/>
            <person name="Wu J."/>
            <person name="Zhou S."/>
            <person name="Childs K.L."/>
            <person name="Davidson R.M."/>
            <person name="Lin H."/>
            <person name="Quesada-Ocampo L."/>
            <person name="Vaillancourt B."/>
            <person name="Sakai H."/>
            <person name="Lee S.S."/>
            <person name="Kim J."/>
            <person name="Numa H."/>
            <person name="Itoh T."/>
            <person name="Buell C.R."/>
            <person name="Matsumoto T."/>
        </authorList>
    </citation>
    <scope>NUCLEOTIDE SEQUENCE [LARGE SCALE GENOMIC DNA]</scope>
    <source>
        <strain evidence="2">cv. Nipponbare</strain>
    </source>
</reference>
<dbReference type="AlphaFoldDB" id="A0A0P0VZL6"/>
<organism evidence="1 2">
    <name type="scientific">Oryza sativa subsp. japonica</name>
    <name type="common">Rice</name>
    <dbReference type="NCBI Taxonomy" id="39947"/>
    <lineage>
        <taxon>Eukaryota</taxon>
        <taxon>Viridiplantae</taxon>
        <taxon>Streptophyta</taxon>
        <taxon>Embryophyta</taxon>
        <taxon>Tracheophyta</taxon>
        <taxon>Spermatophyta</taxon>
        <taxon>Magnoliopsida</taxon>
        <taxon>Liliopsida</taxon>
        <taxon>Poales</taxon>
        <taxon>Poaceae</taxon>
        <taxon>BOP clade</taxon>
        <taxon>Oryzoideae</taxon>
        <taxon>Oryzeae</taxon>
        <taxon>Oryzinae</taxon>
        <taxon>Oryza</taxon>
        <taxon>Oryza sativa</taxon>
    </lineage>
</organism>
<evidence type="ECO:0000313" key="1">
    <source>
        <dbReference type="EMBL" id="BAS84726.1"/>
    </source>
</evidence>